<proteinExistence type="predicted"/>
<gene>
    <name evidence="1" type="ORF">SDC9_153075</name>
</gene>
<organism evidence="1">
    <name type="scientific">bioreactor metagenome</name>
    <dbReference type="NCBI Taxonomy" id="1076179"/>
    <lineage>
        <taxon>unclassified sequences</taxon>
        <taxon>metagenomes</taxon>
        <taxon>ecological metagenomes</taxon>
    </lineage>
</organism>
<dbReference type="AntiFam" id="ANF00095">
    <property type="entry name" value="Shadow ORF (opposite ABC transporters)"/>
</dbReference>
<dbReference type="EMBL" id="VSSQ01051732">
    <property type="protein sequence ID" value="MPN05821.1"/>
    <property type="molecule type" value="Genomic_DNA"/>
</dbReference>
<comment type="caution">
    <text evidence="1">The sequence shown here is derived from an EMBL/GenBank/DDBJ whole genome shotgun (WGS) entry which is preliminary data.</text>
</comment>
<protein>
    <submittedName>
        <fullName evidence="1">Uncharacterized protein</fullName>
    </submittedName>
</protein>
<evidence type="ECO:0000313" key="1">
    <source>
        <dbReference type="EMBL" id="MPN05821.1"/>
    </source>
</evidence>
<reference evidence="1" key="1">
    <citation type="submission" date="2019-08" db="EMBL/GenBank/DDBJ databases">
        <authorList>
            <person name="Kucharzyk K."/>
            <person name="Murdoch R.W."/>
            <person name="Higgins S."/>
            <person name="Loffler F."/>
        </authorList>
    </citation>
    <scope>NUCLEOTIDE SEQUENCE</scope>
</reference>
<name>A0A645EUW4_9ZZZZ</name>
<accession>A0A645EUW4</accession>
<sequence length="119" mass="13141">MAIAKITELRLALKAFFRAAGAAGGKAAAFGQIYCALHVALEDNALFIIVRVGLWYGGQKRLRVGMQHVAKQLAGGRCLDYLAEIHDRHGVACVLDDGHFVRDEHHCHAEFFAKVHYQV</sequence>
<dbReference type="AlphaFoldDB" id="A0A645EUW4"/>